<dbReference type="SMART" id="SM00342">
    <property type="entry name" value="HTH_ARAC"/>
    <property type="match status" value="1"/>
</dbReference>
<dbReference type="Proteomes" id="UP000605427">
    <property type="component" value="Unassembled WGS sequence"/>
</dbReference>
<dbReference type="InterPro" id="IPR018060">
    <property type="entry name" value="HTH_AraC"/>
</dbReference>
<proteinExistence type="predicted"/>
<evidence type="ECO:0000313" key="12">
    <source>
        <dbReference type="Proteomes" id="UP000605427"/>
    </source>
</evidence>
<evidence type="ECO:0000256" key="7">
    <source>
        <dbReference type="ARBA" id="ARBA00023163"/>
    </source>
</evidence>
<evidence type="ECO:0008006" key="13">
    <source>
        <dbReference type="Google" id="ProtNLM"/>
    </source>
</evidence>
<dbReference type="SUPFAM" id="SSF46689">
    <property type="entry name" value="Homeodomain-like"/>
    <property type="match status" value="1"/>
</dbReference>
<dbReference type="InterPro" id="IPR011006">
    <property type="entry name" value="CheY-like_superfamily"/>
</dbReference>
<evidence type="ECO:0000256" key="4">
    <source>
        <dbReference type="ARBA" id="ARBA00023012"/>
    </source>
</evidence>
<evidence type="ECO:0000256" key="5">
    <source>
        <dbReference type="ARBA" id="ARBA00023015"/>
    </source>
</evidence>
<keyword evidence="2" id="KW-0963">Cytoplasm</keyword>
<keyword evidence="6" id="KW-0238">DNA-binding</keyword>
<dbReference type="CDD" id="cd17536">
    <property type="entry name" value="REC_YesN-like"/>
    <property type="match status" value="1"/>
</dbReference>
<feature type="domain" description="HTH araC/xylS-type" evidence="9">
    <location>
        <begin position="302"/>
        <end position="401"/>
    </location>
</feature>
<dbReference type="Gene3D" id="3.40.50.2300">
    <property type="match status" value="1"/>
</dbReference>
<evidence type="ECO:0000313" key="11">
    <source>
        <dbReference type="EMBL" id="GGH80865.1"/>
    </source>
</evidence>
<dbReference type="PRINTS" id="PR00032">
    <property type="entry name" value="HTHARAC"/>
</dbReference>
<comment type="caution">
    <text evidence="11">The sequence shown here is derived from an EMBL/GenBank/DDBJ whole genome shotgun (WGS) entry which is preliminary data.</text>
</comment>
<keyword evidence="7" id="KW-0804">Transcription</keyword>
<dbReference type="PROSITE" id="PS01124">
    <property type="entry name" value="HTH_ARAC_FAMILY_2"/>
    <property type="match status" value="1"/>
</dbReference>
<dbReference type="InterPro" id="IPR009057">
    <property type="entry name" value="Homeodomain-like_sf"/>
</dbReference>
<dbReference type="PROSITE" id="PS50110">
    <property type="entry name" value="RESPONSE_REGULATORY"/>
    <property type="match status" value="1"/>
</dbReference>
<dbReference type="Pfam" id="PF17853">
    <property type="entry name" value="GGDEF_2"/>
    <property type="match status" value="1"/>
</dbReference>
<dbReference type="InterPro" id="IPR020449">
    <property type="entry name" value="Tscrpt_reg_AraC-type_HTH"/>
</dbReference>
<keyword evidence="12" id="KW-1185">Reference proteome</keyword>
<evidence type="ECO:0000259" key="9">
    <source>
        <dbReference type="PROSITE" id="PS01124"/>
    </source>
</evidence>
<dbReference type="InterPro" id="IPR041522">
    <property type="entry name" value="CdaR_GGDEF"/>
</dbReference>
<dbReference type="SMART" id="SM00448">
    <property type="entry name" value="REC"/>
    <property type="match status" value="1"/>
</dbReference>
<evidence type="ECO:0000259" key="10">
    <source>
        <dbReference type="PROSITE" id="PS50110"/>
    </source>
</evidence>
<evidence type="ECO:0000256" key="8">
    <source>
        <dbReference type="PROSITE-ProRule" id="PRU00169"/>
    </source>
</evidence>
<name>A0ABQ1ZZ95_9BACL</name>
<keyword evidence="3 8" id="KW-0597">Phosphoprotein</keyword>
<dbReference type="InterPro" id="IPR051552">
    <property type="entry name" value="HptR"/>
</dbReference>
<dbReference type="Gene3D" id="1.10.10.60">
    <property type="entry name" value="Homeodomain-like"/>
    <property type="match status" value="2"/>
</dbReference>
<protein>
    <recommendedName>
        <fullName evidence="13">DNA-binding response regulator</fullName>
    </recommendedName>
</protein>
<sequence length="411" mass="47036">MNETPYRVLIADDEPIIREGLRESIDWAALGMKVVGEAEDGEEALELALDLEVQLALVDMNMPFLNGISLMRKLRERLPDCRFVIITGHDEFDYAREGIRLGVEDYILKPVNPEALRGVLLRVKESLDGEARQAGYLKLASEQIRRNIPMLQARFGQEWAEGRLDREEIGERLAFLGLPAAPLVQLCVIRWPEPEAAQPILKESDRQLYWFAAENIVSELAGQRRHMLIRDSSGLLLLFLWDTAEQEIAEVIERQVRRFLKLVVQAHIESVPPGSDVEDLPDVYKRCREAVYKDAQLSPLVRRAREYIRDYYGDPELTLESFARNLQVSPVYLSRVLKKELGDSFVALLTHTRIRKAIELLNTTDLPIYEIAEQSGYDTQHYFSTAFKKVMGVSPNQYRRGAAFPERPSGQ</sequence>
<dbReference type="Pfam" id="PF00072">
    <property type="entry name" value="Response_reg"/>
    <property type="match status" value="1"/>
</dbReference>
<evidence type="ECO:0000256" key="1">
    <source>
        <dbReference type="ARBA" id="ARBA00004496"/>
    </source>
</evidence>
<keyword evidence="4" id="KW-0902">Two-component regulatory system</keyword>
<dbReference type="PANTHER" id="PTHR42713:SF3">
    <property type="entry name" value="TRANSCRIPTIONAL REGULATORY PROTEIN HPTR"/>
    <property type="match status" value="1"/>
</dbReference>
<dbReference type="InterPro" id="IPR018062">
    <property type="entry name" value="HTH_AraC-typ_CS"/>
</dbReference>
<reference evidence="12" key="1">
    <citation type="journal article" date="2019" name="Int. J. Syst. Evol. Microbiol.">
        <title>The Global Catalogue of Microorganisms (GCM) 10K type strain sequencing project: providing services to taxonomists for standard genome sequencing and annotation.</title>
        <authorList>
            <consortium name="The Broad Institute Genomics Platform"/>
            <consortium name="The Broad Institute Genome Sequencing Center for Infectious Disease"/>
            <person name="Wu L."/>
            <person name="Ma J."/>
        </authorList>
    </citation>
    <scope>NUCLEOTIDE SEQUENCE [LARGE SCALE GENOMIC DNA]</scope>
    <source>
        <strain evidence="12">CCM 8702</strain>
    </source>
</reference>
<dbReference type="InterPro" id="IPR001789">
    <property type="entry name" value="Sig_transdc_resp-reg_receiver"/>
</dbReference>
<dbReference type="EMBL" id="BMDD01000003">
    <property type="protein sequence ID" value="GGH80865.1"/>
    <property type="molecule type" value="Genomic_DNA"/>
</dbReference>
<feature type="domain" description="Response regulatory" evidence="10">
    <location>
        <begin position="7"/>
        <end position="124"/>
    </location>
</feature>
<gene>
    <name evidence="11" type="ORF">GCM10007362_29830</name>
</gene>
<organism evidence="11 12">
    <name type="scientific">Saccharibacillus endophyticus</name>
    <dbReference type="NCBI Taxonomy" id="2060666"/>
    <lineage>
        <taxon>Bacteria</taxon>
        <taxon>Bacillati</taxon>
        <taxon>Bacillota</taxon>
        <taxon>Bacilli</taxon>
        <taxon>Bacillales</taxon>
        <taxon>Paenibacillaceae</taxon>
        <taxon>Saccharibacillus</taxon>
    </lineage>
</organism>
<evidence type="ECO:0000256" key="3">
    <source>
        <dbReference type="ARBA" id="ARBA00022553"/>
    </source>
</evidence>
<accession>A0ABQ1ZZ95</accession>
<evidence type="ECO:0000256" key="6">
    <source>
        <dbReference type="ARBA" id="ARBA00023125"/>
    </source>
</evidence>
<evidence type="ECO:0000256" key="2">
    <source>
        <dbReference type="ARBA" id="ARBA00022490"/>
    </source>
</evidence>
<feature type="modified residue" description="4-aspartylphosphate" evidence="8">
    <location>
        <position position="59"/>
    </location>
</feature>
<dbReference type="PANTHER" id="PTHR42713">
    <property type="entry name" value="HISTIDINE KINASE-RELATED"/>
    <property type="match status" value="1"/>
</dbReference>
<dbReference type="RefSeq" id="WP_172244864.1">
    <property type="nucleotide sequence ID" value="NZ_BMDD01000003.1"/>
</dbReference>
<dbReference type="PROSITE" id="PS00041">
    <property type="entry name" value="HTH_ARAC_FAMILY_1"/>
    <property type="match status" value="1"/>
</dbReference>
<comment type="subcellular location">
    <subcellularLocation>
        <location evidence="1">Cytoplasm</location>
    </subcellularLocation>
</comment>
<keyword evidence="5" id="KW-0805">Transcription regulation</keyword>
<dbReference type="Pfam" id="PF12833">
    <property type="entry name" value="HTH_18"/>
    <property type="match status" value="1"/>
</dbReference>
<dbReference type="SUPFAM" id="SSF52172">
    <property type="entry name" value="CheY-like"/>
    <property type="match status" value="1"/>
</dbReference>